<reference evidence="2" key="5">
    <citation type="submission" date="2001-07" db="EMBL/GenBank/DDBJ databases">
        <authorList>
            <person name="Adachi J."/>
            <person name="Aizawa K."/>
            <person name="Akimura T."/>
            <person name="Arakawa T."/>
            <person name="Bono H."/>
            <person name="Carninci P."/>
            <person name="Fukuda S."/>
            <person name="Furuno M."/>
            <person name="Hanagaki T."/>
            <person name="Hara A."/>
            <person name="Hashizume W."/>
            <person name="Hayashida K."/>
            <person name="Hayatsu N."/>
            <person name="Hiramoto K."/>
            <person name="Hiraoka T."/>
            <person name="Hirozane T."/>
            <person name="Hori F."/>
            <person name="Imotani K."/>
            <person name="Ishii Y."/>
            <person name="Itoh M."/>
            <person name="Kagawa I."/>
            <person name="Kasukawa T."/>
            <person name="Katoh H."/>
            <person name="Kawai J."/>
            <person name="Kojima Y."/>
            <person name="Kondo S."/>
            <person name="Konno H."/>
            <person name="Kouda M."/>
            <person name="Koya S."/>
            <person name="Kurihara C."/>
            <person name="Matsuyama T."/>
            <person name="Miyazaki A."/>
            <person name="Murata M."/>
            <person name="Nakamura M."/>
            <person name="Nishi K."/>
            <person name="Nomura K."/>
            <person name="Numazaki R."/>
            <person name="Ohno M."/>
            <person name="Ohsato N."/>
            <person name="Okazaki Y."/>
            <person name="Saito R."/>
            <person name="Saitoh H."/>
            <person name="Sakai C."/>
            <person name="Sakai K."/>
            <person name="Sakazume N."/>
            <person name="Sano H."/>
            <person name="Sasaki D."/>
            <person name="Shibata K."/>
            <person name="Shinagawa A."/>
            <person name="Shiraki T."/>
            <person name="Sogabe Y."/>
            <person name="Tagami M."/>
            <person name="Tagawa A."/>
            <person name="Takahashi F."/>
            <person name="Takaku-Akahira S."/>
            <person name="Takeda Y."/>
            <person name="Tanaka T."/>
            <person name="Tomaru A."/>
            <person name="Toya T."/>
            <person name="Yasunishi A."/>
            <person name="Muramatsu M."/>
            <person name="Hayashizaki Y."/>
        </authorList>
    </citation>
    <scope>NUCLEOTIDE SEQUENCE</scope>
    <source>
        <strain evidence="2">C57BL/6J</strain>
        <tissue evidence="2">Ovary</tissue>
    </source>
</reference>
<evidence type="ECO:0000256" key="1">
    <source>
        <dbReference type="SAM" id="MobiDB-lite"/>
    </source>
</evidence>
<dbReference type="MGI" id="MGI:107733">
    <property type="gene designation" value="Dctn2"/>
</dbReference>
<dbReference type="AGR" id="MGI:107733"/>
<reference evidence="2" key="4">
    <citation type="journal article" date="2001" name="Nature">
        <title>Functional annotation of a full-length mouse cDNA collection.</title>
        <authorList>
            <consortium name="The RIKEN Genome Exploration Research Group Phase II Team and the FANTOM Consortium"/>
        </authorList>
    </citation>
    <scope>NUCLEOTIDE SEQUENCE</scope>
    <source>
        <strain evidence="2">C57BL/6J</strain>
        <tissue evidence="2">Ovary</tissue>
    </source>
</reference>
<reference evidence="2" key="1">
    <citation type="journal article" date="1999" name="Methods Enzymol.">
        <title>High-efficiency full-length cDNA cloning.</title>
        <authorList>
            <person name="Carninci P."/>
            <person name="Hayashizaki Y."/>
        </authorList>
    </citation>
    <scope>NUCLEOTIDE SEQUENCE</scope>
    <source>
        <strain evidence="2">C57BL/6J</strain>
        <tissue evidence="2">Ovary</tissue>
    </source>
</reference>
<feature type="region of interest" description="Disordered" evidence="1">
    <location>
        <begin position="1"/>
        <end position="24"/>
    </location>
</feature>
<proteinExistence type="evidence at transcript level"/>
<evidence type="ECO:0008006" key="4">
    <source>
        <dbReference type="Google" id="ProtNLM"/>
    </source>
</evidence>
<organism evidence="2">
    <name type="scientific">Mus musculus</name>
    <name type="common">Mouse</name>
    <dbReference type="NCBI Taxonomy" id="10090"/>
    <lineage>
        <taxon>Eukaryota</taxon>
        <taxon>Metazoa</taxon>
        <taxon>Chordata</taxon>
        <taxon>Craniata</taxon>
        <taxon>Vertebrata</taxon>
        <taxon>Euteleostomi</taxon>
        <taxon>Mammalia</taxon>
        <taxon>Eutheria</taxon>
        <taxon>Euarchontoglires</taxon>
        <taxon>Glires</taxon>
        <taxon>Rodentia</taxon>
        <taxon>Myomorpha</taxon>
        <taxon>Muroidea</taxon>
        <taxon>Muridae</taxon>
        <taxon>Murinae</taxon>
        <taxon>Mus</taxon>
        <taxon>Mus</taxon>
    </lineage>
</organism>
<dbReference type="EMBL" id="AK054390">
    <property type="protein sequence ID" value="BAC35759.1"/>
    <property type="molecule type" value="mRNA"/>
</dbReference>
<dbReference type="PeptideAtlas" id="Q8BW43"/>
<dbReference type="AlphaFoldDB" id="Q8BW43"/>
<reference evidence="2" key="3">
    <citation type="journal article" date="2000" name="Genome Res.">
        <title>RIKEN integrated sequence analysis (RISA) system--384-format sequencing pipeline with 384 multicapillary sequencer.</title>
        <authorList>
            <person name="Shibata K."/>
            <person name="Itoh M."/>
            <person name="Aizawa K."/>
            <person name="Nagaoka S."/>
            <person name="Sasaki N."/>
            <person name="Carninci P."/>
            <person name="Konno H."/>
            <person name="Akiyama J."/>
            <person name="Nishi K."/>
            <person name="Kitsunai T."/>
            <person name="Tashiro H."/>
            <person name="Itoh M."/>
            <person name="Sumi N."/>
            <person name="Ishii Y."/>
            <person name="Nakamura S."/>
            <person name="Hazama M."/>
            <person name="Nishine T."/>
            <person name="Harada A."/>
            <person name="Yamamoto R."/>
            <person name="Matsumoto H."/>
            <person name="Sakaguchi S."/>
            <person name="Ikegami T."/>
            <person name="Kashiwagi K."/>
            <person name="Fujiwake S."/>
            <person name="Inoue K."/>
            <person name="Togawa Y."/>
            <person name="Izawa M."/>
            <person name="Ohara E."/>
            <person name="Watahiki M."/>
            <person name="Yoneda Y."/>
            <person name="Ishikawa T."/>
            <person name="Ozawa K."/>
            <person name="Tanaka T."/>
            <person name="Matsuura S."/>
            <person name="Kawai J."/>
            <person name="Okazaki Y."/>
            <person name="Muramatsu M."/>
            <person name="Inoue Y."/>
            <person name="Kira A."/>
            <person name="Hayashizaki Y."/>
        </authorList>
    </citation>
    <scope>NUCLEOTIDE SEQUENCE</scope>
    <source>
        <strain evidence="2">C57BL/6J</strain>
        <tissue evidence="2">Ovary</tissue>
    </source>
</reference>
<evidence type="ECO:0000313" key="3">
    <source>
        <dbReference type="MGI" id="MGI:107733"/>
    </source>
</evidence>
<gene>
    <name evidence="3" type="primary">Dctn2</name>
</gene>
<reference evidence="2" key="2">
    <citation type="journal article" date="2000" name="Genome Res.">
        <title>Normalization and subtraction of cap-trapper-selected cDNAs to prepare full-length cDNA libraries for rapid discovery of new genes.</title>
        <authorList>
            <person name="Carninci P."/>
            <person name="Shibata Y."/>
            <person name="Hayatsu N."/>
            <person name="Sugahara Y."/>
            <person name="Shibata K."/>
            <person name="Itoh M."/>
            <person name="Konno H."/>
            <person name="Okazaki Y."/>
            <person name="Muramatsu M."/>
            <person name="Hayashizaki Y."/>
        </authorList>
    </citation>
    <scope>NUCLEOTIDE SEQUENCE</scope>
    <source>
        <strain evidence="2">C57BL/6J</strain>
        <tissue evidence="2">Ovary</tissue>
    </source>
</reference>
<reference evidence="2" key="6">
    <citation type="journal article" date="2002" name="Nature">
        <title>Analysis of the mouse transcriptome based on functional annotation of 60,770 full-length cDNAs.</title>
        <authorList>
            <consortium name="The FANTOM Consortium and the RIKEN Genome Exploration Research Group Phase I and II Team"/>
        </authorList>
    </citation>
    <scope>NUCLEOTIDE SEQUENCE</scope>
    <source>
        <strain evidence="2">C57BL/6J</strain>
        <tissue evidence="2">Ovary</tissue>
    </source>
</reference>
<name>Q8BW43_MOUSE</name>
<sequence length="65" mass="7256">MADPKYADLPGIARNEPDVYETSDLPEDDQAEFDAVRLCATSGSLWTLTFLPRCRSFSFSGKPQQ</sequence>
<protein>
    <recommendedName>
        <fullName evidence="4">Dynactin subunit 2</fullName>
    </recommendedName>
</protein>
<reference evidence="2" key="8">
    <citation type="journal article" date="2005" name="Science">
        <title>Antisense Transcription in the Mammalian Transcriptome.</title>
        <authorList>
            <consortium name="RIKEN Genome Exploration Research Group and Genome Science Group (Genome Network Project Core Group) and the FANTOM Consortium"/>
        </authorList>
    </citation>
    <scope>NUCLEOTIDE SEQUENCE</scope>
    <source>
        <strain evidence="2">C57BL/6J</strain>
        <tissue evidence="2">Ovary</tissue>
    </source>
</reference>
<evidence type="ECO:0000313" key="2">
    <source>
        <dbReference type="EMBL" id="BAC35759.1"/>
    </source>
</evidence>
<accession>Q8BW43</accession>
<reference evidence="2" key="7">
    <citation type="journal article" date="2005" name="Science">
        <title>The Transcriptional Landscape of the Mammalian Genome.</title>
        <authorList>
            <consortium name="The FANTOM Consortium"/>
            <consortium name="Riken Genome Exploration Research Group and Genome Science Group (Genome Network Project Core Group)"/>
        </authorList>
    </citation>
    <scope>NUCLEOTIDE SEQUENCE</scope>
    <source>
        <strain evidence="2">C57BL/6J</strain>
        <tissue evidence="2">Ovary</tissue>
    </source>
</reference>